<dbReference type="AlphaFoldDB" id="A0A645CMC5"/>
<sequence>MQKRPRAGRQHRQRSKNADGVFQHSRSGQHRFRRLGDNASHHRHHSGNRRAGQLYRRGVRRAGDNVGDGEIQGKRRQRAAQNP</sequence>
<evidence type="ECO:0000256" key="1">
    <source>
        <dbReference type="SAM" id="MobiDB-lite"/>
    </source>
</evidence>
<evidence type="ECO:0000313" key="2">
    <source>
        <dbReference type="EMBL" id="MPM78055.1"/>
    </source>
</evidence>
<feature type="compositionally biased region" description="Basic residues" evidence="1">
    <location>
        <begin position="1"/>
        <end position="15"/>
    </location>
</feature>
<feature type="compositionally biased region" description="Basic residues" evidence="1">
    <location>
        <begin position="74"/>
        <end position="83"/>
    </location>
</feature>
<protein>
    <submittedName>
        <fullName evidence="2">Uncharacterized protein</fullName>
    </submittedName>
</protein>
<reference evidence="2" key="1">
    <citation type="submission" date="2019-08" db="EMBL/GenBank/DDBJ databases">
        <authorList>
            <person name="Kucharzyk K."/>
            <person name="Murdoch R.W."/>
            <person name="Higgins S."/>
            <person name="Loffler F."/>
        </authorList>
    </citation>
    <scope>NUCLEOTIDE SEQUENCE</scope>
</reference>
<proteinExistence type="predicted"/>
<accession>A0A645CMC5</accession>
<dbReference type="EMBL" id="VSSQ01028357">
    <property type="protein sequence ID" value="MPM78055.1"/>
    <property type="molecule type" value="Genomic_DNA"/>
</dbReference>
<feature type="region of interest" description="Disordered" evidence="1">
    <location>
        <begin position="1"/>
        <end position="83"/>
    </location>
</feature>
<gene>
    <name evidence="2" type="ORF">SDC9_125065</name>
</gene>
<comment type="caution">
    <text evidence="2">The sequence shown here is derived from an EMBL/GenBank/DDBJ whole genome shotgun (WGS) entry which is preliminary data.</text>
</comment>
<organism evidence="2">
    <name type="scientific">bioreactor metagenome</name>
    <dbReference type="NCBI Taxonomy" id="1076179"/>
    <lineage>
        <taxon>unclassified sequences</taxon>
        <taxon>metagenomes</taxon>
        <taxon>ecological metagenomes</taxon>
    </lineage>
</organism>
<name>A0A645CMC5_9ZZZZ</name>